<evidence type="ECO:0000313" key="1">
    <source>
        <dbReference type="EMBL" id="ETZ17555.1"/>
    </source>
</evidence>
<gene>
    <name evidence="1" type="ORF">BDCR2A_01524</name>
</gene>
<sequence length="90" mass="10399">MLRKCAVSCLCRTLPGSGLESMPYIREELEDMGTILQQELQGFEEINNSTPEATIEIQSINHNSGEDINKSIPRVFYYFNIDSYNLFKFR</sequence>
<dbReference type="PATRIC" id="fig|1432657.3.peg.1469"/>
<comment type="caution">
    <text evidence="1">The sequence shown here is derived from an EMBL/GenBank/DDBJ whole genome shotgun (WGS) entry which is preliminary data.</text>
</comment>
<proteinExistence type="predicted"/>
<organism evidence="1 2">
    <name type="scientific">Borrelia duttonii CR2A</name>
    <dbReference type="NCBI Taxonomy" id="1432657"/>
    <lineage>
        <taxon>Bacteria</taxon>
        <taxon>Pseudomonadati</taxon>
        <taxon>Spirochaetota</taxon>
        <taxon>Spirochaetia</taxon>
        <taxon>Spirochaetales</taxon>
        <taxon>Borreliaceae</taxon>
        <taxon>Borrelia</taxon>
    </lineage>
</organism>
<dbReference type="Proteomes" id="UP000019148">
    <property type="component" value="Unassembled WGS sequence"/>
</dbReference>
<accession>W6TGK9</accession>
<dbReference type="AlphaFoldDB" id="W6TGK9"/>
<dbReference type="EMBL" id="AZIT01000032">
    <property type="protein sequence ID" value="ETZ17555.1"/>
    <property type="molecule type" value="Genomic_DNA"/>
</dbReference>
<protein>
    <submittedName>
        <fullName evidence="1">ERF superfamily protein</fullName>
    </submittedName>
</protein>
<name>W6TGK9_9SPIR</name>
<dbReference type="RefSeq" id="WP_038367707.1">
    <property type="nucleotide sequence ID" value="NZ_AZIT01000032.1"/>
</dbReference>
<reference evidence="1 2" key="1">
    <citation type="submission" date="2013-12" db="EMBL/GenBank/DDBJ databases">
        <title>Comparative genomics of relapsing fever spirochetes.</title>
        <authorList>
            <person name="Schwan T.G."/>
            <person name="Raffel S.J."/>
            <person name="Porcella S.F."/>
        </authorList>
    </citation>
    <scope>NUCLEOTIDE SEQUENCE [LARGE SCALE GENOMIC DNA]</scope>
    <source>
        <strain evidence="1 2">CR2A</strain>
    </source>
</reference>
<evidence type="ECO:0000313" key="2">
    <source>
        <dbReference type="Proteomes" id="UP000019148"/>
    </source>
</evidence>